<comment type="caution">
    <text evidence="1">The sequence shown here is derived from an EMBL/GenBank/DDBJ whole genome shotgun (WGS) entry which is preliminary data.</text>
</comment>
<gene>
    <name evidence="1" type="ORF">HMPREF9997_01262</name>
</gene>
<dbReference type="EMBL" id="AMEM01000018">
    <property type="protein sequence ID" value="EKX90054.1"/>
    <property type="molecule type" value="Genomic_DNA"/>
</dbReference>
<dbReference type="Proteomes" id="UP000010445">
    <property type="component" value="Unassembled WGS sequence"/>
</dbReference>
<protein>
    <submittedName>
        <fullName evidence="1">Uncharacterized protein</fullName>
    </submittedName>
</protein>
<reference evidence="1 2" key="1">
    <citation type="submission" date="2012-05" db="EMBL/GenBank/DDBJ databases">
        <authorList>
            <person name="Weinstock G."/>
            <person name="Sodergren E."/>
            <person name="Lobos E.A."/>
            <person name="Fulton L."/>
            <person name="Fulton R."/>
            <person name="Courtney L."/>
            <person name="Fronick C."/>
            <person name="O'Laughlin M."/>
            <person name="Godfrey J."/>
            <person name="Wilson R.M."/>
            <person name="Miner T."/>
            <person name="Farmer C."/>
            <person name="Delehaunty K."/>
            <person name="Cordes M."/>
            <person name="Minx P."/>
            <person name="Tomlinson C."/>
            <person name="Chen J."/>
            <person name="Wollam A."/>
            <person name="Pepin K.H."/>
            <person name="Bhonagiri V."/>
            <person name="Zhang X."/>
            <person name="Suruliraj S."/>
            <person name="Warren W."/>
            <person name="Mitreva M."/>
            <person name="Mardis E.R."/>
            <person name="Wilson R.K."/>
        </authorList>
    </citation>
    <scope>NUCLEOTIDE SEQUENCE [LARGE SCALE GENOMIC DNA]</scope>
    <source>
        <strain evidence="1 2">F0235</strain>
    </source>
</reference>
<keyword evidence="2" id="KW-1185">Reference proteome</keyword>
<dbReference type="AlphaFoldDB" id="L1MGG4"/>
<evidence type="ECO:0000313" key="2">
    <source>
        <dbReference type="Proteomes" id="UP000010445"/>
    </source>
</evidence>
<dbReference type="HOGENOM" id="CLU_1292600_0_0_11"/>
<sequence>MKYKEKNKETNFDIFKVDASEEERLTPFSCIVNYIIKNPELECYIFADGCPDSALKIWDKDNSVEVIWSQTIKQPPSNFSFLDDLLPFREEPAKTSAIIRISFPISPAKLFSIYYPEIEACPSGLLVIAKEEIPKDILEEYKSIFYPNVTDESALNFASKAFEKWAIFGYVREIDQIGIEYRFENIFLSHNGNLSKSFITWGNL</sequence>
<proteinExistence type="predicted"/>
<evidence type="ECO:0000313" key="1">
    <source>
        <dbReference type="EMBL" id="EKX90054.1"/>
    </source>
</evidence>
<accession>L1MGG4</accession>
<dbReference type="RefSeq" id="WP_006063498.1">
    <property type="nucleotide sequence ID" value="NZ_KB290831.1"/>
</dbReference>
<name>L1MGG4_9CORY</name>
<organism evidence="1 2">
    <name type="scientific">Corynebacterium durum F0235</name>
    <dbReference type="NCBI Taxonomy" id="1035195"/>
    <lineage>
        <taxon>Bacteria</taxon>
        <taxon>Bacillati</taxon>
        <taxon>Actinomycetota</taxon>
        <taxon>Actinomycetes</taxon>
        <taxon>Mycobacteriales</taxon>
        <taxon>Corynebacteriaceae</taxon>
        <taxon>Corynebacterium</taxon>
    </lineage>
</organism>